<feature type="domain" description="C2H2-type" evidence="12">
    <location>
        <begin position="1965"/>
        <end position="1992"/>
    </location>
</feature>
<dbReference type="PANTHER" id="PTHR16515">
    <property type="entry name" value="PR DOMAIN ZINC FINGER PROTEIN"/>
    <property type="match status" value="1"/>
</dbReference>
<dbReference type="SMART" id="SM00355">
    <property type="entry name" value="ZnF_C2H2"/>
    <property type="match status" value="10"/>
</dbReference>
<feature type="compositionally biased region" description="Polar residues" evidence="11">
    <location>
        <begin position="113"/>
        <end position="128"/>
    </location>
</feature>
<feature type="domain" description="C2H2-type" evidence="12">
    <location>
        <begin position="1907"/>
        <end position="1934"/>
    </location>
</feature>
<feature type="region of interest" description="Disordered" evidence="11">
    <location>
        <begin position="758"/>
        <end position="784"/>
    </location>
</feature>
<evidence type="ECO:0000256" key="7">
    <source>
        <dbReference type="ARBA" id="ARBA00023125"/>
    </source>
</evidence>
<keyword evidence="3" id="KW-0677">Repeat</keyword>
<feature type="compositionally biased region" description="Low complexity" evidence="11">
    <location>
        <begin position="1207"/>
        <end position="1220"/>
    </location>
</feature>
<keyword evidence="8" id="KW-0804">Transcription</keyword>
<feature type="compositionally biased region" description="Low complexity" evidence="11">
    <location>
        <begin position="2282"/>
        <end position="2325"/>
    </location>
</feature>
<feature type="compositionally biased region" description="Low complexity" evidence="11">
    <location>
        <begin position="621"/>
        <end position="650"/>
    </location>
</feature>
<keyword evidence="7" id="KW-0238">DNA-binding</keyword>
<feature type="region of interest" description="Disordered" evidence="11">
    <location>
        <begin position="578"/>
        <end position="723"/>
    </location>
</feature>
<evidence type="ECO:0000313" key="14">
    <source>
        <dbReference type="EMBL" id="CAL8104030.1"/>
    </source>
</evidence>
<feature type="compositionally biased region" description="Low complexity" evidence="11">
    <location>
        <begin position="488"/>
        <end position="521"/>
    </location>
</feature>
<evidence type="ECO:0000259" key="12">
    <source>
        <dbReference type="PROSITE" id="PS50157"/>
    </source>
</evidence>
<feature type="compositionally biased region" description="Polar residues" evidence="11">
    <location>
        <begin position="2267"/>
        <end position="2277"/>
    </location>
</feature>
<feature type="region of interest" description="Disordered" evidence="11">
    <location>
        <begin position="1682"/>
        <end position="1710"/>
    </location>
</feature>
<dbReference type="PANTHER" id="PTHR16515:SF49">
    <property type="entry name" value="GASTRULA ZINC FINGER PROTEIN XLCGF49.1-LIKE-RELATED"/>
    <property type="match status" value="1"/>
</dbReference>
<feature type="compositionally biased region" description="Polar residues" evidence="11">
    <location>
        <begin position="247"/>
        <end position="256"/>
    </location>
</feature>
<feature type="compositionally biased region" description="Basic residues" evidence="11">
    <location>
        <begin position="596"/>
        <end position="606"/>
    </location>
</feature>
<feature type="compositionally biased region" description="Low complexity" evidence="11">
    <location>
        <begin position="1546"/>
        <end position="1561"/>
    </location>
</feature>
<feature type="compositionally biased region" description="Polar residues" evidence="11">
    <location>
        <begin position="272"/>
        <end position="281"/>
    </location>
</feature>
<evidence type="ECO:0000256" key="4">
    <source>
        <dbReference type="ARBA" id="ARBA00022771"/>
    </source>
</evidence>
<keyword evidence="9" id="KW-0539">Nucleus</keyword>
<feature type="compositionally biased region" description="Low complexity" evidence="11">
    <location>
        <begin position="1242"/>
        <end position="1251"/>
    </location>
</feature>
<feature type="compositionally biased region" description="Basic and acidic residues" evidence="11">
    <location>
        <begin position="1521"/>
        <end position="1534"/>
    </location>
</feature>
<dbReference type="PROSITE" id="PS50157">
    <property type="entry name" value="ZINC_FINGER_C2H2_2"/>
    <property type="match status" value="9"/>
</dbReference>
<dbReference type="InterPro" id="IPR013087">
    <property type="entry name" value="Znf_C2H2_type"/>
</dbReference>
<evidence type="ECO:0000256" key="8">
    <source>
        <dbReference type="ARBA" id="ARBA00023163"/>
    </source>
</evidence>
<accession>A0ABP1QPK2</accession>
<feature type="region of interest" description="Disordered" evidence="11">
    <location>
        <begin position="247"/>
        <end position="301"/>
    </location>
</feature>
<evidence type="ECO:0000256" key="2">
    <source>
        <dbReference type="ARBA" id="ARBA00022723"/>
    </source>
</evidence>
<evidence type="ECO:0000256" key="10">
    <source>
        <dbReference type="PROSITE-ProRule" id="PRU00042"/>
    </source>
</evidence>
<feature type="compositionally biased region" description="Polar residues" evidence="11">
    <location>
        <begin position="1226"/>
        <end position="1241"/>
    </location>
</feature>
<keyword evidence="6" id="KW-0805">Transcription regulation</keyword>
<feature type="domain" description="C2H2-type" evidence="12">
    <location>
        <begin position="1993"/>
        <end position="2021"/>
    </location>
</feature>
<dbReference type="PROSITE" id="PS50280">
    <property type="entry name" value="SET"/>
    <property type="match status" value="1"/>
</dbReference>
<name>A0ABP1QPK2_9HEXA</name>
<gene>
    <name evidence="14" type="ORF">ODALV1_LOCUS11629</name>
</gene>
<protein>
    <submittedName>
        <fullName evidence="14">Uncharacterized protein</fullName>
    </submittedName>
</protein>
<feature type="compositionally biased region" description="Low complexity" evidence="11">
    <location>
        <begin position="185"/>
        <end position="235"/>
    </location>
</feature>
<dbReference type="InterPro" id="IPR046341">
    <property type="entry name" value="SET_dom_sf"/>
</dbReference>
<evidence type="ECO:0000256" key="5">
    <source>
        <dbReference type="ARBA" id="ARBA00022833"/>
    </source>
</evidence>
<dbReference type="Gene3D" id="2.170.270.10">
    <property type="entry name" value="SET domain"/>
    <property type="match status" value="1"/>
</dbReference>
<keyword evidence="2" id="KW-0479">Metal-binding</keyword>
<feature type="region of interest" description="Disordered" evidence="11">
    <location>
        <begin position="1753"/>
        <end position="1784"/>
    </location>
</feature>
<feature type="domain" description="C2H2-type" evidence="12">
    <location>
        <begin position="1576"/>
        <end position="1604"/>
    </location>
</feature>
<feature type="region of interest" description="Disordered" evidence="11">
    <location>
        <begin position="1204"/>
        <end position="1251"/>
    </location>
</feature>
<dbReference type="Pfam" id="PF00096">
    <property type="entry name" value="zf-C2H2"/>
    <property type="match status" value="3"/>
</dbReference>
<feature type="compositionally biased region" description="Low complexity" evidence="11">
    <location>
        <begin position="96"/>
        <end position="112"/>
    </location>
</feature>
<feature type="region of interest" description="Disordered" evidence="11">
    <location>
        <begin position="1168"/>
        <end position="1192"/>
    </location>
</feature>
<evidence type="ECO:0000256" key="9">
    <source>
        <dbReference type="ARBA" id="ARBA00023242"/>
    </source>
</evidence>
<feature type="region of interest" description="Disordered" evidence="11">
    <location>
        <begin position="1035"/>
        <end position="1055"/>
    </location>
</feature>
<feature type="region of interest" description="Disordered" evidence="11">
    <location>
        <begin position="2230"/>
        <end position="2325"/>
    </location>
</feature>
<evidence type="ECO:0000256" key="11">
    <source>
        <dbReference type="SAM" id="MobiDB-lite"/>
    </source>
</evidence>
<feature type="compositionally biased region" description="Low complexity" evidence="11">
    <location>
        <begin position="157"/>
        <end position="166"/>
    </location>
</feature>
<feature type="region of interest" description="Disordered" evidence="11">
    <location>
        <begin position="1"/>
        <end position="235"/>
    </location>
</feature>
<comment type="subcellular location">
    <subcellularLocation>
        <location evidence="1">Nucleus</location>
    </subcellularLocation>
</comment>
<feature type="compositionally biased region" description="Low complexity" evidence="11">
    <location>
        <begin position="2255"/>
        <end position="2266"/>
    </location>
</feature>
<feature type="compositionally biased region" description="Low complexity" evidence="11">
    <location>
        <begin position="287"/>
        <end position="301"/>
    </location>
</feature>
<feature type="compositionally biased region" description="Polar residues" evidence="11">
    <location>
        <begin position="1624"/>
        <end position="1633"/>
    </location>
</feature>
<dbReference type="InterPro" id="IPR001214">
    <property type="entry name" value="SET_dom"/>
</dbReference>
<feature type="compositionally biased region" description="Low complexity" evidence="11">
    <location>
        <begin position="54"/>
        <end position="70"/>
    </location>
</feature>
<feature type="compositionally biased region" description="Basic residues" evidence="11">
    <location>
        <begin position="1535"/>
        <end position="1545"/>
    </location>
</feature>
<dbReference type="InterPro" id="IPR050331">
    <property type="entry name" value="Zinc_finger"/>
</dbReference>
<keyword evidence="4 10" id="KW-0863">Zinc-finger</keyword>
<evidence type="ECO:0000256" key="1">
    <source>
        <dbReference type="ARBA" id="ARBA00004123"/>
    </source>
</evidence>
<feature type="compositionally biased region" description="Low complexity" evidence="11">
    <location>
        <begin position="2412"/>
        <end position="2444"/>
    </location>
</feature>
<evidence type="ECO:0000259" key="13">
    <source>
        <dbReference type="PROSITE" id="PS50280"/>
    </source>
</evidence>
<feature type="region of interest" description="Disordered" evidence="11">
    <location>
        <begin position="1606"/>
        <end position="1647"/>
    </location>
</feature>
<dbReference type="InterPro" id="IPR036236">
    <property type="entry name" value="Znf_C2H2_sf"/>
</dbReference>
<feature type="compositionally biased region" description="Low complexity" evidence="11">
    <location>
        <begin position="18"/>
        <end position="37"/>
    </location>
</feature>
<keyword evidence="15" id="KW-1185">Reference proteome</keyword>
<keyword evidence="5" id="KW-0862">Zinc</keyword>
<feature type="region of interest" description="Disordered" evidence="11">
    <location>
        <begin position="2480"/>
        <end position="2518"/>
    </location>
</feature>
<feature type="domain" description="C2H2-type" evidence="12">
    <location>
        <begin position="2051"/>
        <end position="2079"/>
    </location>
</feature>
<dbReference type="SUPFAM" id="SSF57667">
    <property type="entry name" value="beta-beta-alpha zinc fingers"/>
    <property type="match status" value="3"/>
</dbReference>
<sequence length="2518" mass="268658">MDEENPPPSRPYRIRRASSSLISSTTSPMFSAPAAPQLQPPPSPMAHHSRHRPNNSNNNGAISQNASNNNFGPGDIDDDVQPSSSSSSFPPPSPRPRVGGSIAAAAAGSSSSFNRNSGPQSPLSSPDSTFWGGAAPSPSPVSHSYRGGPSTPGGMCVVSSSTVDDVPPSPFSPAEDISNSGGGSNSVSNANNNGSNSANLNSVSNLLSNSLMGPVAGPSHSGSGSSAGSSNGGSLSLVHHRISQLIVGNSGNNPSVSVERHNNSQHQQQHSALISQLNQEVNHGESSHASTSSASSSHSSSLAFNISPLRNKIKKASSFERFSQAQAASSGSRSSGVSAAIASNDSIAGPSGVSASAIISNQNSTNSNEQPISLPLAASANSASSTPSASSAIVSRISWEPVANATSSPSTSQSSTSSFRLSQNASFGDKTHIKIPSKKLAAKIASVFEQEQLNEAAMASASATVTNVIIPSTSAGGGMSNLSHHHQGTSSTSSPIVQSYLNSSSSSQSQSSTGSNSNANSTLSQILNEAPAHHLSMGSLVSAAEEQIMSQGGIHGVGVAVSSHENLIRELNESPLNLAESSNSTSNNSNNNNNSSHHHSNHHHSHSQSQSILPHRNPVISSRASLSNSSSSASTSGSSSSVSNNSSSTSVPTFLSKKIPLTPKQKLLHRIQSGTMSPPIEPQPPPQQQQQHQQQQQQQVLSIHHQMQQVGSPPQSLQQQLSQQLQQQQASISSALSSIQSSSLQSANLSLVQEQLQHASNGNGSGGHHLILSSGGPHSPNSQLDAYSYEAMLRQREDLAVQEAIGKIIDDPNNVNNMPYDAPEAYAYYQSILSDDIFPSGNSSQSRSMQQQMSGNLQDPNDSLQQSQHQGQIEFVLGLPGADEHDRNRADDLSLGNDGGQQQFLDPNDALAVIKSHNQTDSTLRNLLMMDPSRHTEDAWLLAEYQNPNRLLTTDFNNRSSTIRNGMVGGSGSNGGTIGINSTSVLSINGIPTSIGTTSWNNDSSWQRASLSTTTWQHQAPGDVSVDQDEVMDMSMMEPDKPNSGGGGGSNSGSNSIVVAKRISQLHAAYGDQSMDDVNLVSDRDLANGLPLLQNMPISMPMDLQQPLGLLQSSNSSANSLKNALNSMNGIPMDLQHHKILSAASGGSPMDMDDQPVNLMAVNLEQELSHHSNSSGSMSHHHHAHQQQQHSAAHLLPHHLAEVKSLSHSSGNGNDHSSQQNGGGSYTIQMHQQSQHIPNEFQQQHHSQHQQQLVEVGDLSPVLDNIDERRVIRVKKNKDNMPLCQDDPSSGFPPPNFIPDKPVQPKSYASLPSPLQLVKVGNGDEIAVFTRNKSIPPNTRFGPVEGSLKKACASDMDTMNAIYPCLILTDHNNILWRVNRDDDDCCNWMKFVRMAHSIRDQNALVSDGDHDGLLYFTTCKEIPPRTELQVGFSFEYAQKYGLPYLLPMPNSSSAHNSNNSINNGMLDDEEKMTISSMQQQSNAIATVIQGGSQNFLSQHQQQHQQLQKSIEDSMLQNHHDEELQQHEEHHEHELHHHHQQQHHQQSHTSQSTSSSPETTSSVLQQPQQKSVIVESFPCFECPQEFHDHSSLQQHLDKMHKEPEIRRPKKKAIKKYQQSQQSQQNSAVSTTAHQNNNNSGNSSVVTTGGGEVMDVSFSFSTSSSTTSERMSDVGAAVVAKAVSSDQSGKVDSSSQSNAVDSSDPLAMGNLPMTKKRKAASSINAMNAKSLSSSASSASASSYSLGSGVAATTMSNSSINSRNDGDVGPTPAESLEPDTVVSNSVGGNVIGGSNIKSSNNTKNCGGAMASGGGVSGGIMNTSVNSNNGNGVQQVDGNDSDVTASQPPAKVKCTMCYKSFATKERLDRHMIVHSDEDTKPLKCPFCPKRFLTNSALAGHIKTHAEEGKCFECPMCNFSTPQLLQLKEHVQTHKNRDSGMFHCPQCPKKFSAYSMIRKHIRAFHGPRQYECEQCPMSFPTADKLKLHKLKHSDHREFLCAECGRQFKRKDKLREHTKRIHETKRKAIELTLPKDKHNMKKFIPKVSPEEYERFIYKCSECMVGFKRRGMLVNHLAKRHPEKPPQQVPELNMPIVRPTRNYFCLYCERVYKSSSKRKAHIIKAHPGKAIPPQARCKDIPTQLASFIDPQPLQPGTIVQTLTDDGNNTARAGVVSSAVSSTRLGSNAVSTSALAAAVRRETVVGKVVAQPHGCQWCHRQYATRAKLLQHQRKAHIHLMPADMQMPRTQKNNVMRKEESSSKSKSGSKSFSSEQDSVISSNVTMKSEYPSSRTSSKPVSSSNVHSTRAVTQSSSSNAIVSSSGGSSQSSIVSTPVTTTTTTLQALQAEGLPFQTEEGGLVGILVTPVGSNVELGNLVQGDVPIVMLATQSVNGSSATASALSALQGVNFSVLQAGQVTNLSSSNSSSSNNNGTNASPNIISISNTSTTGNSLDSSSPGNIITINTGSGNSSNNNSCSVARIANVIQHHQSSSSNSNHTSNSDNNNGNNGSSTSSSSGVISATGKL</sequence>
<evidence type="ECO:0000256" key="6">
    <source>
        <dbReference type="ARBA" id="ARBA00023015"/>
    </source>
</evidence>
<dbReference type="Proteomes" id="UP001642540">
    <property type="component" value="Unassembled WGS sequence"/>
</dbReference>
<comment type="caution">
    <text evidence="14">The sequence shown here is derived from an EMBL/GenBank/DDBJ whole genome shotgun (WGS) entry which is preliminary data.</text>
</comment>
<feature type="compositionally biased region" description="Polar residues" evidence="11">
    <location>
        <begin position="857"/>
        <end position="869"/>
    </location>
</feature>
<feature type="region of interest" description="Disordered" evidence="11">
    <location>
        <begin position="839"/>
        <end position="869"/>
    </location>
</feature>
<feature type="domain" description="SET" evidence="13">
    <location>
        <begin position="1313"/>
        <end position="1433"/>
    </location>
</feature>
<feature type="domain" description="C2H2-type" evidence="12">
    <location>
        <begin position="2205"/>
        <end position="2233"/>
    </location>
</feature>
<dbReference type="EMBL" id="CAXLJM020000035">
    <property type="protein sequence ID" value="CAL8104030.1"/>
    <property type="molecule type" value="Genomic_DNA"/>
</dbReference>
<evidence type="ECO:0000256" key="3">
    <source>
        <dbReference type="ARBA" id="ARBA00022737"/>
    </source>
</evidence>
<reference evidence="14 15" key="1">
    <citation type="submission" date="2024-08" db="EMBL/GenBank/DDBJ databases">
        <authorList>
            <person name="Cucini C."/>
            <person name="Frati F."/>
        </authorList>
    </citation>
    <scope>NUCLEOTIDE SEQUENCE [LARGE SCALE GENOMIC DNA]</scope>
</reference>
<feature type="compositionally biased region" description="Polar residues" evidence="11">
    <location>
        <begin position="705"/>
        <end position="714"/>
    </location>
</feature>
<dbReference type="PROSITE" id="PS00028">
    <property type="entry name" value="ZINC_FINGER_C2H2_1"/>
    <property type="match status" value="9"/>
</dbReference>
<feature type="compositionally biased region" description="Pro residues" evidence="11">
    <location>
        <begin position="1"/>
        <end position="10"/>
    </location>
</feature>
<feature type="domain" description="C2H2-type" evidence="12">
    <location>
        <begin position="1937"/>
        <end position="1965"/>
    </location>
</feature>
<feature type="region of interest" description="Disordered" evidence="11">
    <location>
        <begin position="477"/>
        <end position="521"/>
    </location>
</feature>
<feature type="domain" description="C2H2-type" evidence="12">
    <location>
        <begin position="1878"/>
        <end position="1905"/>
    </location>
</feature>
<feature type="compositionally biased region" description="Low complexity" evidence="11">
    <location>
        <begin position="1634"/>
        <end position="1645"/>
    </location>
</feature>
<feature type="region of interest" description="Disordered" evidence="11">
    <location>
        <begin position="1521"/>
        <end position="1567"/>
    </location>
</feature>
<feature type="compositionally biased region" description="Low complexity" evidence="11">
    <location>
        <begin position="840"/>
        <end position="856"/>
    </location>
</feature>
<dbReference type="Gene3D" id="3.30.160.60">
    <property type="entry name" value="Classic Zinc Finger"/>
    <property type="match status" value="4"/>
</dbReference>
<feature type="compositionally biased region" description="Low complexity" evidence="11">
    <location>
        <begin position="688"/>
        <end position="699"/>
    </location>
</feature>
<organism evidence="14 15">
    <name type="scientific">Orchesella dallaii</name>
    <dbReference type="NCBI Taxonomy" id="48710"/>
    <lineage>
        <taxon>Eukaryota</taxon>
        <taxon>Metazoa</taxon>
        <taxon>Ecdysozoa</taxon>
        <taxon>Arthropoda</taxon>
        <taxon>Hexapoda</taxon>
        <taxon>Collembola</taxon>
        <taxon>Entomobryomorpha</taxon>
        <taxon>Entomobryoidea</taxon>
        <taxon>Orchesellidae</taxon>
        <taxon>Orchesellinae</taxon>
        <taxon>Orchesella</taxon>
    </lineage>
</organism>
<evidence type="ECO:0000313" key="15">
    <source>
        <dbReference type="Proteomes" id="UP001642540"/>
    </source>
</evidence>
<feature type="domain" description="C2H2-type" evidence="12">
    <location>
        <begin position="1848"/>
        <end position="1875"/>
    </location>
</feature>
<feature type="region of interest" description="Disordered" evidence="11">
    <location>
        <begin position="2412"/>
        <end position="2448"/>
    </location>
</feature>
<dbReference type="Pfam" id="PF21549">
    <property type="entry name" value="PRDM2_PR"/>
    <property type="match status" value="1"/>
</dbReference>
<feature type="compositionally biased region" description="Low complexity" evidence="11">
    <location>
        <begin position="1682"/>
        <end position="1702"/>
    </location>
</feature>
<feature type="compositionally biased region" description="Low complexity" evidence="11">
    <location>
        <begin position="581"/>
        <end position="595"/>
    </location>
</feature>
<feature type="compositionally biased region" description="Low complexity" evidence="11">
    <location>
        <begin position="2483"/>
        <end position="2510"/>
    </location>
</feature>
<proteinExistence type="predicted"/>